<name>A0AAD9PBJ8_RIDPI</name>
<evidence type="ECO:0000256" key="3">
    <source>
        <dbReference type="ARBA" id="ARBA00049134"/>
    </source>
</evidence>
<evidence type="ECO:0000259" key="4">
    <source>
        <dbReference type="PROSITE" id="PS51471"/>
    </source>
</evidence>
<dbReference type="InterPro" id="IPR005123">
    <property type="entry name" value="Oxoglu/Fe-dep_dioxygenase_dom"/>
</dbReference>
<evidence type="ECO:0000313" key="5">
    <source>
        <dbReference type="EMBL" id="KAK2191765.1"/>
    </source>
</evidence>
<dbReference type="GO" id="GO:0160082">
    <property type="term" value="F:hypoxia-inducible factor-proline dioxygenase activity"/>
    <property type="evidence" value="ECO:0007669"/>
    <property type="project" value="UniProtKB-EC"/>
</dbReference>
<proteinExistence type="predicted"/>
<evidence type="ECO:0000313" key="6">
    <source>
        <dbReference type="Proteomes" id="UP001209878"/>
    </source>
</evidence>
<dbReference type="GO" id="GO:0071456">
    <property type="term" value="P:cellular response to hypoxia"/>
    <property type="evidence" value="ECO:0007669"/>
    <property type="project" value="TreeGrafter"/>
</dbReference>
<evidence type="ECO:0000256" key="1">
    <source>
        <dbReference type="ARBA" id="ARBA00022896"/>
    </source>
</evidence>
<feature type="domain" description="Fe2OG dioxygenase" evidence="4">
    <location>
        <begin position="1"/>
        <end position="95"/>
    </location>
</feature>
<gene>
    <name evidence="5" type="ORF">NP493_46g05010</name>
</gene>
<sequence>MITCYPGDGTAYMKHIDNPSHDGRIVTCIMYLNKNWDVKTQGGLLRLFPSSRPGDYVDIAPIMNRMLLFWSDSRNPHEVQPSYDNRYAVTLWYFDRDERLRARQRGAAQDQARTKMEASALLRAKPSEAERPEVPTTTAVVPQVAITTAATTNISMETTTSTNIAMTTHSLSATALKMAAGERNMASGEQVGLVGGIA</sequence>
<protein>
    <recommendedName>
        <fullName evidence="2">hypoxia-inducible factor-proline dioxygenase</fullName>
        <ecNumber evidence="2">1.14.11.29</ecNumber>
    </recommendedName>
</protein>
<reference evidence="5" key="1">
    <citation type="journal article" date="2023" name="Mol. Biol. Evol.">
        <title>Third-Generation Sequencing Reveals the Adaptive Role of the Epigenome in Three Deep-Sea Polychaetes.</title>
        <authorList>
            <person name="Perez M."/>
            <person name="Aroh O."/>
            <person name="Sun Y."/>
            <person name="Lan Y."/>
            <person name="Juniper S.K."/>
            <person name="Young C.R."/>
            <person name="Angers B."/>
            <person name="Qian P.Y."/>
        </authorList>
    </citation>
    <scope>NUCLEOTIDE SEQUENCE</scope>
    <source>
        <strain evidence="5">R07B-5</strain>
    </source>
</reference>
<comment type="catalytic activity">
    <reaction evidence="3">
        <text>L-prolyl-[hypoxia-inducible factor alpha subunit] + 2-oxoglutarate + O2 = trans-4-hydroxy-L-prolyl-[hypoxia-inducible factor alpha subunit] + succinate + CO2</text>
        <dbReference type="Rhea" id="RHEA:48400"/>
        <dbReference type="Rhea" id="RHEA-COMP:12093"/>
        <dbReference type="Rhea" id="RHEA-COMP:12094"/>
        <dbReference type="ChEBI" id="CHEBI:15379"/>
        <dbReference type="ChEBI" id="CHEBI:16526"/>
        <dbReference type="ChEBI" id="CHEBI:16810"/>
        <dbReference type="ChEBI" id="CHEBI:30031"/>
        <dbReference type="ChEBI" id="CHEBI:50342"/>
        <dbReference type="ChEBI" id="CHEBI:61965"/>
        <dbReference type="EC" id="1.14.11.29"/>
    </reaction>
</comment>
<organism evidence="5 6">
    <name type="scientific">Ridgeia piscesae</name>
    <name type="common">Tubeworm</name>
    <dbReference type="NCBI Taxonomy" id="27915"/>
    <lineage>
        <taxon>Eukaryota</taxon>
        <taxon>Metazoa</taxon>
        <taxon>Spiralia</taxon>
        <taxon>Lophotrochozoa</taxon>
        <taxon>Annelida</taxon>
        <taxon>Polychaeta</taxon>
        <taxon>Sedentaria</taxon>
        <taxon>Canalipalpata</taxon>
        <taxon>Sabellida</taxon>
        <taxon>Siboglinidae</taxon>
        <taxon>Ridgeia</taxon>
    </lineage>
</organism>
<dbReference type="Gene3D" id="2.60.120.620">
    <property type="entry name" value="q2cbj1_9rhob like domain"/>
    <property type="match status" value="1"/>
</dbReference>
<dbReference type="PROSITE" id="PS51471">
    <property type="entry name" value="FE2OG_OXY"/>
    <property type="match status" value="1"/>
</dbReference>
<dbReference type="GO" id="GO:0031418">
    <property type="term" value="F:L-ascorbic acid binding"/>
    <property type="evidence" value="ECO:0007669"/>
    <property type="project" value="UniProtKB-KW"/>
</dbReference>
<dbReference type="InterPro" id="IPR044862">
    <property type="entry name" value="Pro_4_hyd_alph_FE2OG_OXY"/>
</dbReference>
<comment type="caution">
    <text evidence="5">The sequence shown here is derived from an EMBL/GenBank/DDBJ whole genome shotgun (WGS) entry which is preliminary data.</text>
</comment>
<dbReference type="PANTHER" id="PTHR12907:SF26">
    <property type="entry name" value="HIF PROLYL HYDROXYLASE, ISOFORM C"/>
    <property type="match status" value="1"/>
</dbReference>
<dbReference type="InterPro" id="IPR051559">
    <property type="entry name" value="HIF_prolyl_hydroxylases"/>
</dbReference>
<dbReference type="EMBL" id="JAODUO010000046">
    <property type="protein sequence ID" value="KAK2191765.1"/>
    <property type="molecule type" value="Genomic_DNA"/>
</dbReference>
<evidence type="ECO:0000256" key="2">
    <source>
        <dbReference type="ARBA" id="ARBA00039004"/>
    </source>
</evidence>
<dbReference type="GO" id="GO:0008198">
    <property type="term" value="F:ferrous iron binding"/>
    <property type="evidence" value="ECO:0007669"/>
    <property type="project" value="TreeGrafter"/>
</dbReference>
<accession>A0AAD9PBJ8</accession>
<dbReference type="Proteomes" id="UP001209878">
    <property type="component" value="Unassembled WGS sequence"/>
</dbReference>
<dbReference type="PANTHER" id="PTHR12907">
    <property type="entry name" value="EGL NINE HOMOLOG-RELATED"/>
    <property type="match status" value="1"/>
</dbReference>
<keyword evidence="6" id="KW-1185">Reference proteome</keyword>
<dbReference type="Pfam" id="PF13640">
    <property type="entry name" value="2OG-FeII_Oxy_3"/>
    <property type="match status" value="1"/>
</dbReference>
<dbReference type="EC" id="1.14.11.29" evidence="2"/>
<dbReference type="AlphaFoldDB" id="A0AAD9PBJ8"/>
<keyword evidence="1" id="KW-0847">Vitamin C</keyword>